<name>A0ABU1ZAF8_9BURK</name>
<sequence length="104" mass="10797">MGDEAADRHAGMQVQQRQHRVEHVAADVLEVDIDALRACRCKLSGDIGRTAVDAGVEAEIADGMAALATAASDADDARASAWQAVRRWPTAPVAAATTTVSPGC</sequence>
<protein>
    <submittedName>
        <fullName evidence="1">Uncharacterized protein</fullName>
    </submittedName>
</protein>
<organism evidence="1 2">
    <name type="scientific">Pelomonas aquatica</name>
    <dbReference type="NCBI Taxonomy" id="431058"/>
    <lineage>
        <taxon>Bacteria</taxon>
        <taxon>Pseudomonadati</taxon>
        <taxon>Pseudomonadota</taxon>
        <taxon>Betaproteobacteria</taxon>
        <taxon>Burkholderiales</taxon>
        <taxon>Sphaerotilaceae</taxon>
        <taxon>Roseateles</taxon>
    </lineage>
</organism>
<dbReference type="Proteomes" id="UP001180536">
    <property type="component" value="Unassembled WGS sequence"/>
</dbReference>
<comment type="caution">
    <text evidence="1">The sequence shown here is derived from an EMBL/GenBank/DDBJ whole genome shotgun (WGS) entry which is preliminary data.</text>
</comment>
<evidence type="ECO:0000313" key="2">
    <source>
        <dbReference type="Proteomes" id="UP001180536"/>
    </source>
</evidence>
<proteinExistence type="predicted"/>
<dbReference type="EMBL" id="JAVDXQ010000004">
    <property type="protein sequence ID" value="MDR7297625.1"/>
    <property type="molecule type" value="Genomic_DNA"/>
</dbReference>
<accession>A0ABU1ZAF8</accession>
<evidence type="ECO:0000313" key="1">
    <source>
        <dbReference type="EMBL" id="MDR7297625.1"/>
    </source>
</evidence>
<reference evidence="1 2" key="1">
    <citation type="submission" date="2023-07" db="EMBL/GenBank/DDBJ databases">
        <title>Sorghum-associated microbial communities from plants grown in Nebraska, USA.</title>
        <authorList>
            <person name="Schachtman D."/>
        </authorList>
    </citation>
    <scope>NUCLEOTIDE SEQUENCE [LARGE SCALE GENOMIC DNA]</scope>
    <source>
        <strain evidence="1 2">BE310</strain>
    </source>
</reference>
<keyword evidence="2" id="KW-1185">Reference proteome</keyword>
<gene>
    <name evidence="1" type="ORF">J2X16_002974</name>
</gene>